<evidence type="ECO:0000256" key="2">
    <source>
        <dbReference type="SAM" id="SignalP"/>
    </source>
</evidence>
<evidence type="ECO:0000313" key="5">
    <source>
        <dbReference type="RefSeq" id="XP_010445205.1"/>
    </source>
</evidence>
<comment type="similarity">
    <text evidence="1">Belongs to the plant LTP family. PEARLI1 subfamily.</text>
</comment>
<dbReference type="InterPro" id="IPR027923">
    <property type="entry name" value="Hydrophob_seed_dom"/>
</dbReference>
<protein>
    <submittedName>
        <fullName evidence="5">Lipid-binding protein AIR1B</fullName>
    </submittedName>
</protein>
<proteinExistence type="inferred from homology"/>
<keyword evidence="2" id="KW-0732">Signal</keyword>
<keyword evidence="4" id="KW-1185">Reference proteome</keyword>
<gene>
    <name evidence="5" type="primary">LOC104727833</name>
</gene>
<evidence type="ECO:0000259" key="3">
    <source>
        <dbReference type="SMART" id="SM00499"/>
    </source>
</evidence>
<name>A0ABM0URV5_CAMSA</name>
<dbReference type="Pfam" id="PF14547">
    <property type="entry name" value="Hydrophob_seed"/>
    <property type="match status" value="1"/>
</dbReference>
<dbReference type="Gene3D" id="1.10.110.10">
    <property type="entry name" value="Plant lipid-transfer and hydrophobic proteins"/>
    <property type="match status" value="1"/>
</dbReference>
<sequence>MASKNAIALFLTINLVLFGFTVAQTPTCPRDIEACSDIFGIGSIINSQTVRPCCDLVTGLDATVASVCICDAIKLVGLSYSFTVGLAKVLSLCQADYPPRGFRCDPFSL</sequence>
<dbReference type="RefSeq" id="XP_010445205.1">
    <property type="nucleotide sequence ID" value="XM_010446903.2"/>
</dbReference>
<accession>A0ABM0URV5</accession>
<evidence type="ECO:0000313" key="4">
    <source>
        <dbReference type="Proteomes" id="UP000694864"/>
    </source>
</evidence>
<dbReference type="InterPro" id="IPR036312">
    <property type="entry name" value="Bifun_inhib/LTP/seed_sf"/>
</dbReference>
<feature type="chain" id="PRO_5045862908" evidence="2">
    <location>
        <begin position="24"/>
        <end position="109"/>
    </location>
</feature>
<reference evidence="4" key="1">
    <citation type="journal article" date="2014" name="Nat. Commun.">
        <title>The emerging biofuel crop Camelina sativa retains a highly undifferentiated hexaploid genome structure.</title>
        <authorList>
            <person name="Kagale S."/>
            <person name="Koh C."/>
            <person name="Nixon J."/>
            <person name="Bollina V."/>
            <person name="Clarke W.E."/>
            <person name="Tuteja R."/>
            <person name="Spillane C."/>
            <person name="Robinson S.J."/>
            <person name="Links M.G."/>
            <person name="Clarke C."/>
            <person name="Higgins E.E."/>
            <person name="Huebert T."/>
            <person name="Sharpe A.G."/>
            <person name="Parkin I.A."/>
        </authorList>
    </citation>
    <scope>NUCLEOTIDE SEQUENCE [LARGE SCALE GENOMIC DNA]</scope>
    <source>
        <strain evidence="4">cv. DH55</strain>
    </source>
</reference>
<dbReference type="SUPFAM" id="SSF47699">
    <property type="entry name" value="Bifunctional inhibitor/lipid-transfer protein/seed storage 2S albumin"/>
    <property type="match status" value="1"/>
</dbReference>
<dbReference type="SMART" id="SM00499">
    <property type="entry name" value="AAI"/>
    <property type="match status" value="1"/>
</dbReference>
<organism evidence="4 5">
    <name type="scientific">Camelina sativa</name>
    <name type="common">False flax</name>
    <name type="synonym">Myagrum sativum</name>
    <dbReference type="NCBI Taxonomy" id="90675"/>
    <lineage>
        <taxon>Eukaryota</taxon>
        <taxon>Viridiplantae</taxon>
        <taxon>Streptophyta</taxon>
        <taxon>Embryophyta</taxon>
        <taxon>Tracheophyta</taxon>
        <taxon>Spermatophyta</taxon>
        <taxon>Magnoliopsida</taxon>
        <taxon>eudicotyledons</taxon>
        <taxon>Gunneridae</taxon>
        <taxon>Pentapetalae</taxon>
        <taxon>rosids</taxon>
        <taxon>malvids</taxon>
        <taxon>Brassicales</taxon>
        <taxon>Brassicaceae</taxon>
        <taxon>Camelineae</taxon>
        <taxon>Camelina</taxon>
    </lineage>
</organism>
<evidence type="ECO:0000256" key="1">
    <source>
        <dbReference type="ARBA" id="ARBA00008965"/>
    </source>
</evidence>
<dbReference type="InterPro" id="IPR016140">
    <property type="entry name" value="Bifunc_inhib/LTP/seed_store"/>
</dbReference>
<feature type="signal peptide" evidence="2">
    <location>
        <begin position="1"/>
        <end position="23"/>
    </location>
</feature>
<reference evidence="5" key="2">
    <citation type="submission" date="2025-08" db="UniProtKB">
        <authorList>
            <consortium name="RefSeq"/>
        </authorList>
    </citation>
    <scope>IDENTIFICATION</scope>
    <source>
        <tissue evidence="5">Leaf</tissue>
    </source>
</reference>
<dbReference type="Proteomes" id="UP000694864">
    <property type="component" value="Chromosome 11"/>
</dbReference>
<dbReference type="CDD" id="cd01958">
    <property type="entry name" value="HPS_like"/>
    <property type="match status" value="1"/>
</dbReference>
<dbReference type="GeneID" id="104727833"/>
<feature type="domain" description="Bifunctional inhibitor/plant lipid transfer protein/seed storage helical" evidence="3">
    <location>
        <begin position="28"/>
        <end position="104"/>
    </location>
</feature>